<reference evidence="2" key="1">
    <citation type="submission" date="2021-01" db="EMBL/GenBank/DDBJ databases">
        <authorList>
            <person name="Corre E."/>
            <person name="Pelletier E."/>
            <person name="Niang G."/>
            <person name="Scheremetjew M."/>
            <person name="Finn R."/>
            <person name="Kale V."/>
            <person name="Holt S."/>
            <person name="Cochrane G."/>
            <person name="Meng A."/>
            <person name="Brown T."/>
            <person name="Cohen L."/>
        </authorList>
    </citation>
    <scope>NUCLEOTIDE SEQUENCE</scope>
    <source>
        <strain evidence="2">SAG 36.94</strain>
    </source>
</reference>
<feature type="compositionally biased region" description="Basic and acidic residues" evidence="1">
    <location>
        <begin position="83"/>
        <end position="120"/>
    </location>
</feature>
<organism evidence="2">
    <name type="scientific">Compsopogon caeruleus</name>
    <dbReference type="NCBI Taxonomy" id="31354"/>
    <lineage>
        <taxon>Eukaryota</taxon>
        <taxon>Rhodophyta</taxon>
        <taxon>Compsopogonophyceae</taxon>
        <taxon>Compsopogonales</taxon>
        <taxon>Compsopogonaceae</taxon>
        <taxon>Compsopogon</taxon>
    </lineage>
</organism>
<evidence type="ECO:0000313" key="2">
    <source>
        <dbReference type="EMBL" id="CAD9228908.1"/>
    </source>
</evidence>
<gene>
    <name evidence="2" type="ORF">CCAE0312_LOCUS1896</name>
    <name evidence="3" type="ORF">CCAE0312_LOCUS1906</name>
</gene>
<feature type="region of interest" description="Disordered" evidence="1">
    <location>
        <begin position="37"/>
        <end position="58"/>
    </location>
</feature>
<name>A0A6T6BAX5_9RHOD</name>
<sequence length="139" mass="15350">MGRTRGVRGCNASCRHLPCGLAEVDEMESGLLHRCHVAQGPRQPGGSGGPQGRTTAARNPVACETKQWTAVLDEVGENEWADDNDKHEETKERERQKVTQGKERSGRQENYIKRTSDMRKTVSGLKQTSPEWVGGSLGY</sequence>
<evidence type="ECO:0000256" key="1">
    <source>
        <dbReference type="SAM" id="MobiDB-lite"/>
    </source>
</evidence>
<dbReference type="EMBL" id="HBGH01003493">
    <property type="protein sequence ID" value="CAD9228908.1"/>
    <property type="molecule type" value="Transcribed_RNA"/>
</dbReference>
<accession>A0A6T6BAX5</accession>
<dbReference type="AlphaFoldDB" id="A0A6T6BAX5"/>
<evidence type="ECO:0000313" key="3">
    <source>
        <dbReference type="EMBL" id="CAD9228943.1"/>
    </source>
</evidence>
<feature type="region of interest" description="Disordered" evidence="1">
    <location>
        <begin position="74"/>
        <end position="139"/>
    </location>
</feature>
<dbReference type="EMBL" id="HBGH01003504">
    <property type="protein sequence ID" value="CAD9228943.1"/>
    <property type="molecule type" value="Transcribed_RNA"/>
</dbReference>
<proteinExistence type="predicted"/>
<protein>
    <submittedName>
        <fullName evidence="2">Uncharacterized protein</fullName>
    </submittedName>
</protein>